<reference evidence="3 4" key="1">
    <citation type="submission" date="2016-11" db="EMBL/GenBank/DDBJ databases">
        <authorList>
            <person name="Jaros S."/>
            <person name="Januszkiewicz K."/>
            <person name="Wedrychowicz H."/>
        </authorList>
    </citation>
    <scope>NUCLEOTIDE SEQUENCE [LARGE SCALE GENOMIC DNA]</scope>
    <source>
        <strain evidence="3 4">DSM 21637</strain>
    </source>
</reference>
<evidence type="ECO:0000256" key="1">
    <source>
        <dbReference type="ARBA" id="ARBA00022729"/>
    </source>
</evidence>
<feature type="chain" id="PRO_5012973091" evidence="2">
    <location>
        <begin position="26"/>
        <end position="346"/>
    </location>
</feature>
<organism evidence="3 4">
    <name type="scientific">Marinospirillum alkaliphilum DSM 21637</name>
    <dbReference type="NCBI Taxonomy" id="1122209"/>
    <lineage>
        <taxon>Bacteria</taxon>
        <taxon>Pseudomonadati</taxon>
        <taxon>Pseudomonadota</taxon>
        <taxon>Gammaproteobacteria</taxon>
        <taxon>Oceanospirillales</taxon>
        <taxon>Oceanospirillaceae</taxon>
        <taxon>Marinospirillum</taxon>
    </lineage>
</organism>
<keyword evidence="4" id="KW-1185">Reference proteome</keyword>
<protein>
    <submittedName>
        <fullName evidence="3">TRAP-type C4-dicarboxylate transport system, substrate-binding protein</fullName>
    </submittedName>
</protein>
<accession>A0A1K1TH08</accession>
<dbReference type="RefSeq" id="WP_072324409.1">
    <property type="nucleotide sequence ID" value="NZ_FPJW01000001.1"/>
</dbReference>
<evidence type="ECO:0000313" key="3">
    <source>
        <dbReference type="EMBL" id="SFW99856.1"/>
    </source>
</evidence>
<dbReference type="InterPro" id="IPR038404">
    <property type="entry name" value="TRAP_DctP_sf"/>
</dbReference>
<feature type="signal peptide" evidence="2">
    <location>
        <begin position="1"/>
        <end position="25"/>
    </location>
</feature>
<dbReference type="Pfam" id="PF03480">
    <property type="entry name" value="DctP"/>
    <property type="match status" value="1"/>
</dbReference>
<dbReference type="AlphaFoldDB" id="A0A1K1TH08"/>
<keyword evidence="1 2" id="KW-0732">Signal</keyword>
<dbReference type="OrthoDB" id="9177965at2"/>
<sequence length="346" mass="39003">MFRKSKTLAVMLTVAGLGLSTMATAQTQTLRVAHFMPTTAPLHSRFIQPWCDRIQEESQGRLQCEIYPAMQLGGTPPQLINQARDGVADIIFTLPGYTPGRFPLTEMFELPFFTAEQKNSSMALWDFIQENSLQEFRGVKPLITVVNGSNYLHFRNRQVQTLEDLRGVSIRGPSRLGNRLIEALGATPVGMPVTQMGESLSRGIIDGTVLPWEAVPAFRLHELTRYHALTEGDYTMLTSTMVFVMNERRYNNLPDDLKKVIDNNSGQQASGWGAEVLMSGHETGMRMARDAGNTIYAIEPAEMQRWRQAGQTVIDRWIQENTSNDVNARALYERGQELIRQHSDRL</sequence>
<dbReference type="STRING" id="1122209.SAMN02745752_00149"/>
<proteinExistence type="predicted"/>
<dbReference type="EMBL" id="FPJW01000001">
    <property type="protein sequence ID" value="SFW99856.1"/>
    <property type="molecule type" value="Genomic_DNA"/>
</dbReference>
<dbReference type="PANTHER" id="PTHR33376:SF15">
    <property type="entry name" value="BLL6794 PROTEIN"/>
    <property type="match status" value="1"/>
</dbReference>
<dbReference type="PANTHER" id="PTHR33376">
    <property type="match status" value="1"/>
</dbReference>
<name>A0A1K1TH08_9GAMM</name>
<dbReference type="CDD" id="cd13665">
    <property type="entry name" value="PBP2_TRAP_Dctp3_4"/>
    <property type="match status" value="1"/>
</dbReference>
<evidence type="ECO:0000313" key="4">
    <source>
        <dbReference type="Proteomes" id="UP000182350"/>
    </source>
</evidence>
<evidence type="ECO:0000256" key="2">
    <source>
        <dbReference type="SAM" id="SignalP"/>
    </source>
</evidence>
<dbReference type="GO" id="GO:0055085">
    <property type="term" value="P:transmembrane transport"/>
    <property type="evidence" value="ECO:0007669"/>
    <property type="project" value="InterPro"/>
</dbReference>
<dbReference type="Proteomes" id="UP000182350">
    <property type="component" value="Unassembled WGS sequence"/>
</dbReference>
<dbReference type="NCBIfam" id="NF037995">
    <property type="entry name" value="TRAP_S1"/>
    <property type="match status" value="1"/>
</dbReference>
<gene>
    <name evidence="3" type="ORF">SAMN02745752_00149</name>
</gene>
<dbReference type="InterPro" id="IPR018389">
    <property type="entry name" value="DctP_fam"/>
</dbReference>
<dbReference type="Gene3D" id="3.40.190.170">
    <property type="entry name" value="Bacterial extracellular solute-binding protein, family 7"/>
    <property type="match status" value="1"/>
</dbReference>